<feature type="binding site" evidence="2">
    <location>
        <position position="30"/>
    </location>
    <ligand>
        <name>Mg(2+)</name>
        <dbReference type="ChEBI" id="CHEBI:18420"/>
    </ligand>
</feature>
<feature type="binding site" evidence="2">
    <location>
        <position position="43"/>
    </location>
    <ligand>
        <name>substrate</name>
    </ligand>
</feature>
<dbReference type="Gene3D" id="3.40.1180.10">
    <property type="entry name" value="Decaprenyl diphosphate synthase-like"/>
    <property type="match status" value="1"/>
</dbReference>
<dbReference type="PANTHER" id="PTHR10291">
    <property type="entry name" value="DEHYDRODOLICHYL DIPHOSPHATE SYNTHASE FAMILY MEMBER"/>
    <property type="match status" value="1"/>
</dbReference>
<dbReference type="PROSITE" id="PS01066">
    <property type="entry name" value="UPP_SYNTHASE"/>
    <property type="match status" value="1"/>
</dbReference>
<sequence length="255" mass="28133">MTSRPETGSSVTGPAPGGAAAPRHVAIIMDGNGRWAQARGLPRTEGHRHGLEALRKIIRHASSRGVDFITLYSFSSENWRRPPTEVSFLMSLLRRFVQRDLSELHKANCRVRVIGEREGLDPGIHSLLEESERVTAANTGMTVVIAFNYGSRDEITRAVRKLAQRYLAEGRDPSAITDAEISANLDTAGIPDPDLIIRTSGELRLSNFLMWQAAYAEFYFTPVLWPDFGPEEFDAALASFCGRERRFGGVTATGS</sequence>
<dbReference type="GO" id="GO:0005829">
    <property type="term" value="C:cytosol"/>
    <property type="evidence" value="ECO:0007669"/>
    <property type="project" value="TreeGrafter"/>
</dbReference>
<evidence type="ECO:0000256" key="3">
    <source>
        <dbReference type="SAM" id="MobiDB-lite"/>
    </source>
</evidence>
<dbReference type="AlphaFoldDB" id="A0A0K6HWU2"/>
<evidence type="ECO:0000313" key="5">
    <source>
        <dbReference type="Proteomes" id="UP000183900"/>
    </source>
</evidence>
<protein>
    <recommendedName>
        <fullName evidence="2">Isoprenyl transferase</fullName>
        <ecNumber evidence="2">2.5.1.-</ecNumber>
    </recommendedName>
</protein>
<comment type="cofactor">
    <cofactor evidence="2">
        <name>Mg(2+)</name>
        <dbReference type="ChEBI" id="CHEBI:18420"/>
    </cofactor>
    <text evidence="2">Binds 2 magnesium ions per subunit.</text>
</comment>
<dbReference type="InterPro" id="IPR001441">
    <property type="entry name" value="UPP_synth-like"/>
</dbReference>
<feature type="active site" description="Proton acceptor" evidence="2">
    <location>
        <position position="78"/>
    </location>
</feature>
<organism evidence="4 5">
    <name type="scientific">Pannonibacter indicus</name>
    <dbReference type="NCBI Taxonomy" id="466044"/>
    <lineage>
        <taxon>Bacteria</taxon>
        <taxon>Pseudomonadati</taxon>
        <taxon>Pseudomonadota</taxon>
        <taxon>Alphaproteobacteria</taxon>
        <taxon>Hyphomicrobiales</taxon>
        <taxon>Stappiaceae</taxon>
        <taxon>Pannonibacter</taxon>
    </lineage>
</organism>
<dbReference type="Pfam" id="PF01255">
    <property type="entry name" value="Prenyltransf"/>
    <property type="match status" value="1"/>
</dbReference>
<evidence type="ECO:0000256" key="1">
    <source>
        <dbReference type="ARBA" id="ARBA00022679"/>
    </source>
</evidence>
<accession>A0A0K6HWU2</accession>
<name>A0A0K6HWU2_9HYPH</name>
<evidence type="ECO:0000256" key="2">
    <source>
        <dbReference type="HAMAP-Rule" id="MF_01139"/>
    </source>
</evidence>
<dbReference type="GO" id="GO:0008834">
    <property type="term" value="F:ditrans,polycis-undecaprenyl-diphosphate synthase [(2E,6E)-farnesyl-diphosphate specific] activity"/>
    <property type="evidence" value="ECO:0007669"/>
    <property type="project" value="TreeGrafter"/>
</dbReference>
<comment type="subunit">
    <text evidence="2">Homodimer.</text>
</comment>
<dbReference type="NCBIfam" id="NF011408">
    <property type="entry name" value="PRK14834.1"/>
    <property type="match status" value="1"/>
</dbReference>
<keyword evidence="2" id="KW-0479">Metal-binding</keyword>
<comment type="similarity">
    <text evidence="2">Belongs to the UPP synthase family.</text>
</comment>
<dbReference type="SUPFAM" id="SSF64005">
    <property type="entry name" value="Undecaprenyl diphosphate synthase"/>
    <property type="match status" value="1"/>
</dbReference>
<reference evidence="5" key="1">
    <citation type="submission" date="2015-08" db="EMBL/GenBank/DDBJ databases">
        <authorList>
            <person name="Varghese N."/>
        </authorList>
    </citation>
    <scope>NUCLEOTIDE SEQUENCE [LARGE SCALE GENOMIC DNA]</scope>
    <source>
        <strain evidence="5">DSM 23407</strain>
    </source>
</reference>
<comment type="function">
    <text evidence="2">Catalyzes the condensation of isopentenyl diphosphate (IPP) with allylic pyrophosphates generating different type of terpenoids.</text>
</comment>
<dbReference type="InterPro" id="IPR036424">
    <property type="entry name" value="UPP_synth-like_sf"/>
</dbReference>
<dbReference type="HAMAP" id="MF_01139">
    <property type="entry name" value="ISPT"/>
    <property type="match status" value="1"/>
</dbReference>
<feature type="binding site" evidence="2">
    <location>
        <position position="47"/>
    </location>
    <ligand>
        <name>substrate</name>
    </ligand>
</feature>
<feature type="binding site" evidence="2">
    <location>
        <begin position="31"/>
        <end position="34"/>
    </location>
    <ligand>
        <name>substrate</name>
    </ligand>
</feature>
<feature type="binding site" evidence="2">
    <location>
        <position position="81"/>
    </location>
    <ligand>
        <name>substrate</name>
    </ligand>
</feature>
<feature type="binding site" evidence="2">
    <location>
        <begin position="204"/>
        <end position="206"/>
    </location>
    <ligand>
        <name>substrate</name>
    </ligand>
</feature>
<dbReference type="InterPro" id="IPR018520">
    <property type="entry name" value="UPP_synth-like_CS"/>
</dbReference>
<dbReference type="CDD" id="cd00475">
    <property type="entry name" value="Cis_IPPS"/>
    <property type="match status" value="1"/>
</dbReference>
<dbReference type="EC" id="2.5.1.-" evidence="2"/>
<feature type="compositionally biased region" description="Polar residues" evidence="3">
    <location>
        <begin position="1"/>
        <end position="12"/>
    </location>
</feature>
<dbReference type="PANTHER" id="PTHR10291:SF0">
    <property type="entry name" value="DEHYDRODOLICHYL DIPHOSPHATE SYNTHASE 2"/>
    <property type="match status" value="1"/>
</dbReference>
<feature type="binding site" evidence="2">
    <location>
        <position position="217"/>
    </location>
    <ligand>
        <name>Mg(2+)</name>
        <dbReference type="ChEBI" id="CHEBI:18420"/>
    </ligand>
</feature>
<feature type="binding site" evidence="2">
    <location>
        <begin position="75"/>
        <end position="77"/>
    </location>
    <ligand>
        <name>substrate</name>
    </ligand>
</feature>
<keyword evidence="1 2" id="KW-0808">Transferase</keyword>
<keyword evidence="5" id="KW-1185">Reference proteome</keyword>
<dbReference type="NCBIfam" id="TIGR00055">
    <property type="entry name" value="uppS"/>
    <property type="match status" value="1"/>
</dbReference>
<dbReference type="OrthoDB" id="4191603at2"/>
<feature type="binding site" evidence="2">
    <location>
        <position position="198"/>
    </location>
    <ligand>
        <name>substrate</name>
    </ligand>
</feature>
<feature type="region of interest" description="Disordered" evidence="3">
    <location>
        <begin position="1"/>
        <end position="20"/>
    </location>
</feature>
<dbReference type="GO" id="GO:0000287">
    <property type="term" value="F:magnesium ion binding"/>
    <property type="evidence" value="ECO:0007669"/>
    <property type="project" value="UniProtKB-UniRule"/>
</dbReference>
<dbReference type="RefSeq" id="WP_055455342.1">
    <property type="nucleotide sequence ID" value="NZ_CYHE01000004.1"/>
</dbReference>
<gene>
    <name evidence="4" type="ORF">Ga0061067_10433</name>
</gene>
<dbReference type="FunFam" id="3.40.1180.10:FF:000001">
    <property type="entry name" value="(2E,6E)-farnesyl-diphosphate-specific ditrans,polycis-undecaprenyl-diphosphate synthase"/>
    <property type="match status" value="1"/>
</dbReference>
<keyword evidence="2" id="KW-0460">Magnesium</keyword>
<feature type="binding site" evidence="2">
    <location>
        <position position="35"/>
    </location>
    <ligand>
        <name>substrate</name>
    </ligand>
</feature>
<dbReference type="Proteomes" id="UP000183900">
    <property type="component" value="Unassembled WGS sequence"/>
</dbReference>
<evidence type="ECO:0000313" key="4">
    <source>
        <dbReference type="EMBL" id="CUA95502.1"/>
    </source>
</evidence>
<proteinExistence type="inferred from homology"/>
<feature type="active site" evidence="2">
    <location>
        <position position="30"/>
    </location>
</feature>
<dbReference type="NCBIfam" id="NF011405">
    <property type="entry name" value="PRK14830.1"/>
    <property type="match status" value="1"/>
</dbReference>
<feature type="binding site" evidence="2">
    <location>
        <position position="79"/>
    </location>
    <ligand>
        <name>substrate</name>
    </ligand>
</feature>
<dbReference type="EMBL" id="CYHE01000004">
    <property type="protein sequence ID" value="CUA95502.1"/>
    <property type="molecule type" value="Genomic_DNA"/>
</dbReference>
<dbReference type="GO" id="GO:0016094">
    <property type="term" value="P:polyprenol biosynthetic process"/>
    <property type="evidence" value="ECO:0007669"/>
    <property type="project" value="TreeGrafter"/>
</dbReference>